<evidence type="ECO:0000256" key="1">
    <source>
        <dbReference type="SAM" id="SignalP"/>
    </source>
</evidence>
<dbReference type="Proteomes" id="UP001265259">
    <property type="component" value="Unassembled WGS sequence"/>
</dbReference>
<dbReference type="EMBL" id="JAVRHL010000002">
    <property type="protein sequence ID" value="MDT0682647.1"/>
    <property type="molecule type" value="Genomic_DNA"/>
</dbReference>
<gene>
    <name evidence="2" type="ORF">RM543_08115</name>
</gene>
<organism evidence="2 3">
    <name type="scientific">Tropicimonas omnivorans</name>
    <dbReference type="NCBI Taxonomy" id="3075590"/>
    <lineage>
        <taxon>Bacteria</taxon>
        <taxon>Pseudomonadati</taxon>
        <taxon>Pseudomonadota</taxon>
        <taxon>Alphaproteobacteria</taxon>
        <taxon>Rhodobacterales</taxon>
        <taxon>Roseobacteraceae</taxon>
        <taxon>Tropicimonas</taxon>
    </lineage>
</organism>
<dbReference type="InterPro" id="IPR010607">
    <property type="entry name" value="DUF1194"/>
</dbReference>
<dbReference type="RefSeq" id="WP_311690405.1">
    <property type="nucleotide sequence ID" value="NZ_JAVRHL010000002.1"/>
</dbReference>
<dbReference type="SUPFAM" id="SSF53300">
    <property type="entry name" value="vWA-like"/>
    <property type="match status" value="1"/>
</dbReference>
<keyword evidence="1" id="KW-0732">Signal</keyword>
<dbReference type="InterPro" id="IPR036465">
    <property type="entry name" value="vWFA_dom_sf"/>
</dbReference>
<name>A0ABU3DHL3_9RHOB</name>
<feature type="signal peptide" evidence="1">
    <location>
        <begin position="1"/>
        <end position="20"/>
    </location>
</feature>
<evidence type="ECO:0000313" key="3">
    <source>
        <dbReference type="Proteomes" id="UP001265259"/>
    </source>
</evidence>
<comment type="caution">
    <text evidence="2">The sequence shown here is derived from an EMBL/GenBank/DDBJ whole genome shotgun (WGS) entry which is preliminary data.</text>
</comment>
<protein>
    <submittedName>
        <fullName evidence="2">DUF1194 domain-containing protein</fullName>
    </submittedName>
</protein>
<accession>A0ABU3DHL3</accession>
<dbReference type="Pfam" id="PF06707">
    <property type="entry name" value="DUF1194"/>
    <property type="match status" value="1"/>
</dbReference>
<evidence type="ECO:0000313" key="2">
    <source>
        <dbReference type="EMBL" id="MDT0682647.1"/>
    </source>
</evidence>
<feature type="chain" id="PRO_5046865322" evidence="1">
    <location>
        <begin position="21"/>
        <end position="229"/>
    </location>
</feature>
<proteinExistence type="predicted"/>
<reference evidence="2 3" key="1">
    <citation type="submission" date="2023-09" db="EMBL/GenBank/DDBJ databases">
        <authorList>
            <person name="Rey-Velasco X."/>
        </authorList>
    </citation>
    <scope>NUCLEOTIDE SEQUENCE [LARGE SCALE GENOMIC DNA]</scope>
    <source>
        <strain evidence="2 3">F158</strain>
    </source>
</reference>
<keyword evidence="3" id="KW-1185">Reference proteome</keyword>
<dbReference type="Gene3D" id="3.40.50.410">
    <property type="entry name" value="von Willebrand factor, type A domain"/>
    <property type="match status" value="1"/>
</dbReference>
<sequence>MIRTFLPAASLAALPGAADACRLALLLAIDVSSSVDASEDALQRQGLAAALVSEEVRAGFLATLPDAPVALSVFEWSGRWTQTEIIGWTLIDGADALESAAARISTSPRSETQSPTALGYALGYASSAFAGAPPCAAHTLDVSGDGPNNEGFGPGLAYANFDFAGVTVNGLPIVSEPDDPEGLERYYEENVLHGPGAFSVVARGYDDVARAMREKLVRELAGRVYGTLR</sequence>